<gene>
    <name evidence="1" type="ORF">QBC38DRAFT_459276</name>
</gene>
<evidence type="ECO:0000313" key="1">
    <source>
        <dbReference type="EMBL" id="KAK4223520.1"/>
    </source>
</evidence>
<name>A0AAN7GV39_9PEZI</name>
<evidence type="ECO:0000313" key="2">
    <source>
        <dbReference type="Proteomes" id="UP001301958"/>
    </source>
</evidence>
<protein>
    <submittedName>
        <fullName evidence="1">Uncharacterized protein</fullName>
    </submittedName>
</protein>
<dbReference type="Proteomes" id="UP001301958">
    <property type="component" value="Unassembled WGS sequence"/>
</dbReference>
<keyword evidence="2" id="KW-1185">Reference proteome</keyword>
<organism evidence="1 2">
    <name type="scientific">Podospora fimiseda</name>
    <dbReference type="NCBI Taxonomy" id="252190"/>
    <lineage>
        <taxon>Eukaryota</taxon>
        <taxon>Fungi</taxon>
        <taxon>Dikarya</taxon>
        <taxon>Ascomycota</taxon>
        <taxon>Pezizomycotina</taxon>
        <taxon>Sordariomycetes</taxon>
        <taxon>Sordariomycetidae</taxon>
        <taxon>Sordariales</taxon>
        <taxon>Podosporaceae</taxon>
        <taxon>Podospora</taxon>
    </lineage>
</organism>
<comment type="caution">
    <text evidence="1">The sequence shown here is derived from an EMBL/GenBank/DDBJ whole genome shotgun (WGS) entry which is preliminary data.</text>
</comment>
<sequence>MVFSSPPWVPPIKGEIPDSIPLGQFALQKSDTVASQPLSKHLYVDGLTGKAYSREMQLVGLLREMYSIYV</sequence>
<dbReference type="EMBL" id="MU865424">
    <property type="protein sequence ID" value="KAK4223520.1"/>
    <property type="molecule type" value="Genomic_DNA"/>
</dbReference>
<dbReference type="AlphaFoldDB" id="A0AAN7GV39"/>
<reference evidence="1" key="2">
    <citation type="submission" date="2023-05" db="EMBL/GenBank/DDBJ databases">
        <authorList>
            <consortium name="Lawrence Berkeley National Laboratory"/>
            <person name="Steindorff A."/>
            <person name="Hensen N."/>
            <person name="Bonometti L."/>
            <person name="Westerberg I."/>
            <person name="Brannstrom I.O."/>
            <person name="Guillou S."/>
            <person name="Cros-Aarteil S."/>
            <person name="Calhoun S."/>
            <person name="Haridas S."/>
            <person name="Kuo A."/>
            <person name="Mondo S."/>
            <person name="Pangilinan J."/>
            <person name="Riley R."/>
            <person name="Labutti K."/>
            <person name="Andreopoulos B."/>
            <person name="Lipzen A."/>
            <person name="Chen C."/>
            <person name="Yanf M."/>
            <person name="Daum C."/>
            <person name="Ng V."/>
            <person name="Clum A."/>
            <person name="Ohm R."/>
            <person name="Martin F."/>
            <person name="Silar P."/>
            <person name="Natvig D."/>
            <person name="Lalanne C."/>
            <person name="Gautier V."/>
            <person name="Ament-Velasquez S.L."/>
            <person name="Kruys A."/>
            <person name="Hutchinson M.I."/>
            <person name="Powell A.J."/>
            <person name="Barry K."/>
            <person name="Miller A.N."/>
            <person name="Grigoriev I.V."/>
            <person name="Debuchy R."/>
            <person name="Gladieux P."/>
            <person name="Thoren M.H."/>
            <person name="Johannesson H."/>
        </authorList>
    </citation>
    <scope>NUCLEOTIDE SEQUENCE</scope>
    <source>
        <strain evidence="1">CBS 990.96</strain>
    </source>
</reference>
<accession>A0AAN7GV39</accession>
<proteinExistence type="predicted"/>
<reference evidence="1" key="1">
    <citation type="journal article" date="2023" name="Mol. Phylogenet. Evol.">
        <title>Genome-scale phylogeny and comparative genomics of the fungal order Sordariales.</title>
        <authorList>
            <person name="Hensen N."/>
            <person name="Bonometti L."/>
            <person name="Westerberg I."/>
            <person name="Brannstrom I.O."/>
            <person name="Guillou S."/>
            <person name="Cros-Aarteil S."/>
            <person name="Calhoun S."/>
            <person name="Haridas S."/>
            <person name="Kuo A."/>
            <person name="Mondo S."/>
            <person name="Pangilinan J."/>
            <person name="Riley R."/>
            <person name="LaButti K."/>
            <person name="Andreopoulos B."/>
            <person name="Lipzen A."/>
            <person name="Chen C."/>
            <person name="Yan M."/>
            <person name="Daum C."/>
            <person name="Ng V."/>
            <person name="Clum A."/>
            <person name="Steindorff A."/>
            <person name="Ohm R.A."/>
            <person name="Martin F."/>
            <person name="Silar P."/>
            <person name="Natvig D.O."/>
            <person name="Lalanne C."/>
            <person name="Gautier V."/>
            <person name="Ament-Velasquez S.L."/>
            <person name="Kruys A."/>
            <person name="Hutchinson M.I."/>
            <person name="Powell A.J."/>
            <person name="Barry K."/>
            <person name="Miller A.N."/>
            <person name="Grigoriev I.V."/>
            <person name="Debuchy R."/>
            <person name="Gladieux P."/>
            <person name="Hiltunen Thoren M."/>
            <person name="Johannesson H."/>
        </authorList>
    </citation>
    <scope>NUCLEOTIDE SEQUENCE</scope>
    <source>
        <strain evidence="1">CBS 990.96</strain>
    </source>
</reference>